<dbReference type="EMBL" id="JBIPKE010000017">
    <property type="protein sequence ID" value="MFH6984387.1"/>
    <property type="molecule type" value="Genomic_DNA"/>
</dbReference>
<feature type="chain" id="PRO_5046520378" evidence="1">
    <location>
        <begin position="25"/>
        <end position="156"/>
    </location>
</feature>
<comment type="caution">
    <text evidence="3">The sequence shown here is derived from an EMBL/GenBank/DDBJ whole genome shotgun (WGS) entry which is preliminary data.</text>
</comment>
<keyword evidence="4" id="KW-1185">Reference proteome</keyword>
<organism evidence="3 4">
    <name type="scientific">Marinoscillum luteum</name>
    <dbReference type="NCBI Taxonomy" id="861051"/>
    <lineage>
        <taxon>Bacteria</taxon>
        <taxon>Pseudomonadati</taxon>
        <taxon>Bacteroidota</taxon>
        <taxon>Cytophagia</taxon>
        <taxon>Cytophagales</taxon>
        <taxon>Reichenbachiellaceae</taxon>
        <taxon>Marinoscillum</taxon>
    </lineage>
</organism>
<name>A0ABW7NA74_9BACT</name>
<dbReference type="Gene3D" id="3.10.450.50">
    <property type="match status" value="1"/>
</dbReference>
<evidence type="ECO:0000313" key="4">
    <source>
        <dbReference type="Proteomes" id="UP001610063"/>
    </source>
</evidence>
<reference evidence="3 4" key="1">
    <citation type="journal article" date="2013" name="Int. J. Syst. Evol. Microbiol.">
        <title>Marinoscillum luteum sp. nov., isolated from marine sediment.</title>
        <authorList>
            <person name="Cha I.T."/>
            <person name="Park S.J."/>
            <person name="Kim S.J."/>
            <person name="Kim J.G."/>
            <person name="Jung M.Y."/>
            <person name="Shin K.S."/>
            <person name="Kwon K.K."/>
            <person name="Yang S.H."/>
            <person name="Seo Y.S."/>
            <person name="Rhee S.K."/>
        </authorList>
    </citation>
    <scope>NUCLEOTIDE SEQUENCE [LARGE SCALE GENOMIC DNA]</scope>
    <source>
        <strain evidence="3 4">KCTC 23939</strain>
    </source>
</reference>
<gene>
    <name evidence="3" type="ORF">ACHKAR_13120</name>
</gene>
<keyword evidence="1" id="KW-0732">Signal</keyword>
<feature type="signal peptide" evidence="1">
    <location>
        <begin position="1"/>
        <end position="24"/>
    </location>
</feature>
<dbReference type="InterPro" id="IPR032710">
    <property type="entry name" value="NTF2-like_dom_sf"/>
</dbReference>
<protein>
    <submittedName>
        <fullName evidence="3">Nuclear transport factor 2 family protein</fullName>
    </submittedName>
</protein>
<dbReference type="Pfam" id="PF14534">
    <property type="entry name" value="DUF4440"/>
    <property type="match status" value="1"/>
</dbReference>
<evidence type="ECO:0000313" key="3">
    <source>
        <dbReference type="EMBL" id="MFH6984387.1"/>
    </source>
</evidence>
<feature type="domain" description="DUF4440" evidence="2">
    <location>
        <begin position="54"/>
        <end position="132"/>
    </location>
</feature>
<accession>A0ABW7NA74</accession>
<dbReference type="SUPFAM" id="SSF54427">
    <property type="entry name" value="NTF2-like"/>
    <property type="match status" value="1"/>
</dbReference>
<evidence type="ECO:0000259" key="2">
    <source>
        <dbReference type="Pfam" id="PF14534"/>
    </source>
</evidence>
<dbReference type="RefSeq" id="WP_395417732.1">
    <property type="nucleotide sequence ID" value="NZ_JBIPKE010000017.1"/>
</dbReference>
<sequence length="156" mass="17953">MKIYLKILVYIAFLVSLSMHQVTAQNVTKAHMDSLDAMVIEYYDLNIKVFQANSTVEDIDKVFELFADDFTYVHPKYGGVYTREDLYNGYVRNQENGGYNGDVTDIKILNKIIGLNAVTVYRIFVEKDEAGVKDGEPAMTLFEFSDGKISRIFEYW</sequence>
<dbReference type="InterPro" id="IPR027843">
    <property type="entry name" value="DUF4440"/>
</dbReference>
<dbReference type="Proteomes" id="UP001610063">
    <property type="component" value="Unassembled WGS sequence"/>
</dbReference>
<evidence type="ECO:0000256" key="1">
    <source>
        <dbReference type="SAM" id="SignalP"/>
    </source>
</evidence>
<proteinExistence type="predicted"/>